<sequence length="246" mass="27488">MGIPEIALEVEIPPTVEFDLAADVADPPMPLSPPTKIQISEPSLERKKEAGKKRIKRALRKFQQKLWIESLMPMSTNAPEIRLDPFSRSVEIKVLQEALCKEKVILMGLKTTLDLEEEQKKRDEVETAELKEQISMQISKAAAQAIEKFKISSKMRDLNAKFGHEAFNKGYELCEERVANKFPKLDLNFLYERASEEVVDPSITATDLQPIELASTTPLTLPALATIEGPAPTEAAPDSSTIFLEV</sequence>
<protein>
    <submittedName>
        <fullName evidence="1">Uncharacterized protein</fullName>
    </submittedName>
</protein>
<dbReference type="AlphaFoldDB" id="A0A8K0IN20"/>
<dbReference type="Proteomes" id="UP000797356">
    <property type="component" value="Chromosome 10"/>
</dbReference>
<comment type="caution">
    <text evidence="1">The sequence shown here is derived from an EMBL/GenBank/DDBJ whole genome shotgun (WGS) entry which is preliminary data.</text>
</comment>
<name>A0A8K0IN20_COCNU</name>
<evidence type="ECO:0000313" key="1">
    <source>
        <dbReference type="EMBL" id="KAG1362587.1"/>
    </source>
</evidence>
<proteinExistence type="predicted"/>
<reference evidence="1" key="1">
    <citation type="journal article" date="2017" name="Gigascience">
        <title>The genome draft of coconut (Cocos nucifera).</title>
        <authorList>
            <person name="Xiao Y."/>
            <person name="Xu P."/>
            <person name="Fan H."/>
            <person name="Baudouin L."/>
            <person name="Xia W."/>
            <person name="Bocs S."/>
            <person name="Xu J."/>
            <person name="Li Q."/>
            <person name="Guo A."/>
            <person name="Zhou L."/>
            <person name="Li J."/>
            <person name="Wu Y."/>
            <person name="Ma Z."/>
            <person name="Armero A."/>
            <person name="Issali A.E."/>
            <person name="Liu N."/>
            <person name="Peng M."/>
            <person name="Yang Y."/>
        </authorList>
    </citation>
    <scope>NUCLEOTIDE SEQUENCE</scope>
    <source>
        <tissue evidence="1">Spear leaf of Hainan Tall coconut</tissue>
    </source>
</reference>
<evidence type="ECO:0000313" key="2">
    <source>
        <dbReference type="Proteomes" id="UP000797356"/>
    </source>
</evidence>
<reference evidence="1" key="2">
    <citation type="submission" date="2019-07" db="EMBL/GenBank/DDBJ databases">
        <authorList>
            <person name="Yang Y."/>
            <person name="Bocs S."/>
            <person name="Baudouin L."/>
        </authorList>
    </citation>
    <scope>NUCLEOTIDE SEQUENCE</scope>
    <source>
        <tissue evidence="1">Spear leaf of Hainan Tall coconut</tissue>
    </source>
</reference>
<dbReference type="EMBL" id="CM017881">
    <property type="protein sequence ID" value="KAG1362587.1"/>
    <property type="molecule type" value="Genomic_DNA"/>
</dbReference>
<keyword evidence="2" id="KW-1185">Reference proteome</keyword>
<gene>
    <name evidence="1" type="ORF">COCNU_10G008060</name>
</gene>
<accession>A0A8K0IN20</accession>
<organism evidence="1 2">
    <name type="scientific">Cocos nucifera</name>
    <name type="common">Coconut palm</name>
    <dbReference type="NCBI Taxonomy" id="13894"/>
    <lineage>
        <taxon>Eukaryota</taxon>
        <taxon>Viridiplantae</taxon>
        <taxon>Streptophyta</taxon>
        <taxon>Embryophyta</taxon>
        <taxon>Tracheophyta</taxon>
        <taxon>Spermatophyta</taxon>
        <taxon>Magnoliopsida</taxon>
        <taxon>Liliopsida</taxon>
        <taxon>Arecaceae</taxon>
        <taxon>Arecoideae</taxon>
        <taxon>Cocoseae</taxon>
        <taxon>Attaleinae</taxon>
        <taxon>Cocos</taxon>
    </lineage>
</organism>